<dbReference type="Gene3D" id="3.40.50.620">
    <property type="entry name" value="HUPs"/>
    <property type="match status" value="1"/>
</dbReference>
<dbReference type="CDD" id="cd00293">
    <property type="entry name" value="USP-like"/>
    <property type="match status" value="1"/>
</dbReference>
<dbReference type="InterPro" id="IPR014729">
    <property type="entry name" value="Rossmann-like_a/b/a_fold"/>
</dbReference>
<comment type="caution">
    <text evidence="4">The sequence shown here is derived from an EMBL/GenBank/DDBJ whole genome shotgun (WGS) entry which is preliminary data.</text>
</comment>
<protein>
    <recommendedName>
        <fullName evidence="2">Universal stress protein</fullName>
    </recommendedName>
</protein>
<dbReference type="EMBL" id="BNAH01000003">
    <property type="protein sequence ID" value="GHE82528.1"/>
    <property type="molecule type" value="Genomic_DNA"/>
</dbReference>
<dbReference type="PRINTS" id="PR01438">
    <property type="entry name" value="UNVRSLSTRESS"/>
</dbReference>
<evidence type="ECO:0000313" key="4">
    <source>
        <dbReference type="EMBL" id="GHE82528.1"/>
    </source>
</evidence>
<dbReference type="PANTHER" id="PTHR46268">
    <property type="entry name" value="STRESS RESPONSE PROTEIN NHAX"/>
    <property type="match status" value="1"/>
</dbReference>
<sequence>MAKQLYVVGVDGSEWSKRAVERAIKLAEKTGADVSLVYISEDFNSNPLATRGVFQDGINHQKEEKNIIKNILEPIIKSTSLPSVNTHSVVLWGEPVEKLHQYVKAQKATMIFVGRRGRSRVVDLILGSVANKLAHYSSVPIVLVP</sequence>
<feature type="domain" description="UspA" evidence="3">
    <location>
        <begin position="7"/>
        <end position="145"/>
    </location>
</feature>
<name>A0ABQ3IIH0_9GAMM</name>
<proteinExistence type="inferred from homology"/>
<keyword evidence="5" id="KW-1185">Reference proteome</keyword>
<evidence type="ECO:0000313" key="5">
    <source>
        <dbReference type="Proteomes" id="UP000626370"/>
    </source>
</evidence>
<comment type="subcellular location">
    <subcellularLocation>
        <location evidence="2">Cytoplasm</location>
    </subcellularLocation>
</comment>
<comment type="similarity">
    <text evidence="1 2">Belongs to the universal stress protein A family.</text>
</comment>
<accession>A0ABQ3IIH0</accession>
<reference evidence="5" key="1">
    <citation type="journal article" date="2019" name="Int. J. Syst. Evol. Microbiol.">
        <title>The Global Catalogue of Microorganisms (GCM) 10K type strain sequencing project: providing services to taxonomists for standard genome sequencing and annotation.</title>
        <authorList>
            <consortium name="The Broad Institute Genomics Platform"/>
            <consortium name="The Broad Institute Genome Sequencing Center for Infectious Disease"/>
            <person name="Wu L."/>
            <person name="Ma J."/>
        </authorList>
    </citation>
    <scope>NUCLEOTIDE SEQUENCE [LARGE SCALE GENOMIC DNA]</scope>
    <source>
        <strain evidence="5">CGMCC 1.15922</strain>
    </source>
</reference>
<evidence type="ECO:0000256" key="2">
    <source>
        <dbReference type="PIRNR" id="PIRNR006276"/>
    </source>
</evidence>
<gene>
    <name evidence="4" type="ORF">GCM10011501_08460</name>
</gene>
<dbReference type="PIRSF" id="PIRSF006276">
    <property type="entry name" value="UspA"/>
    <property type="match status" value="1"/>
</dbReference>
<keyword evidence="2" id="KW-0963">Cytoplasm</keyword>
<dbReference type="InterPro" id="IPR006016">
    <property type="entry name" value="UspA"/>
</dbReference>
<dbReference type="SUPFAM" id="SSF52402">
    <property type="entry name" value="Adenine nucleotide alpha hydrolases-like"/>
    <property type="match status" value="1"/>
</dbReference>
<dbReference type="Pfam" id="PF00582">
    <property type="entry name" value="Usp"/>
    <property type="match status" value="1"/>
</dbReference>
<dbReference type="PANTHER" id="PTHR46268:SF6">
    <property type="entry name" value="UNIVERSAL STRESS PROTEIN UP12"/>
    <property type="match status" value="1"/>
</dbReference>
<dbReference type="Proteomes" id="UP000626370">
    <property type="component" value="Unassembled WGS sequence"/>
</dbReference>
<organism evidence="4 5">
    <name type="scientific">Thalassotalea profundi</name>
    <dbReference type="NCBI Taxonomy" id="2036687"/>
    <lineage>
        <taxon>Bacteria</taxon>
        <taxon>Pseudomonadati</taxon>
        <taxon>Pseudomonadota</taxon>
        <taxon>Gammaproteobacteria</taxon>
        <taxon>Alteromonadales</taxon>
        <taxon>Colwelliaceae</taxon>
        <taxon>Thalassotalea</taxon>
    </lineage>
</organism>
<evidence type="ECO:0000256" key="1">
    <source>
        <dbReference type="ARBA" id="ARBA00008791"/>
    </source>
</evidence>
<dbReference type="RefSeq" id="WP_189376869.1">
    <property type="nucleotide sequence ID" value="NZ_BNAH01000003.1"/>
</dbReference>
<evidence type="ECO:0000259" key="3">
    <source>
        <dbReference type="Pfam" id="PF00582"/>
    </source>
</evidence>
<dbReference type="InterPro" id="IPR006015">
    <property type="entry name" value="Universal_stress_UspA"/>
</dbReference>